<dbReference type="AlphaFoldDB" id="A0A1E7FQH3"/>
<evidence type="ECO:0000313" key="3">
    <source>
        <dbReference type="Proteomes" id="UP000095751"/>
    </source>
</evidence>
<feature type="region of interest" description="Disordered" evidence="1">
    <location>
        <begin position="63"/>
        <end position="110"/>
    </location>
</feature>
<dbReference type="KEGG" id="fcy:FRACYDRAFT_234014"/>
<dbReference type="EMBL" id="KV784354">
    <property type="protein sequence ID" value="OEU20421.1"/>
    <property type="molecule type" value="Genomic_DNA"/>
</dbReference>
<gene>
    <name evidence="2" type="ORF">FRACYDRAFT_234014</name>
</gene>
<dbReference type="InParanoid" id="A0A1E7FQH3"/>
<accession>A0A1E7FQH3</accession>
<evidence type="ECO:0000313" key="2">
    <source>
        <dbReference type="EMBL" id="OEU20421.1"/>
    </source>
</evidence>
<keyword evidence="3" id="KW-1185">Reference proteome</keyword>
<evidence type="ECO:0000256" key="1">
    <source>
        <dbReference type="SAM" id="MobiDB-lite"/>
    </source>
</evidence>
<sequence>MTEGQQGFDTEKSGYKAHYDQLVPIHSTYSNTQFYSRGKTFAELAQDLIHDNVEVEEPIYPGIPPLSSRPQGTHFLCTPSPAKRKSAPTPSQLQSPPMPLNLNKKPKATTPASIMKPRTERNISIEELNDSAKRLGLDDHRLEGISVPILRGSWKKKIRQDDMEGGFTTTKKEFNLIRLLPHSSISLKQCELIWLNPRQLRLGMVWPKWFKSAKQQVAFQTAGSAHKFDEDHDVIDSLQDDINRKQEIKKDTKKTRVVDYAIFEFELPQDMSKANTEITILLVTLKADDLDVDEVLAPGAQEKVLQIITQQKMEGDEENLLDVTQRDVNLGKSDPDGKKAGNDVDMNVVNRLIDFYNARWGLVSDKNAVIAFLKPFVGREETVLQLVILLCKYGEKSTDWVAHLMKAYPEGKEDEMHAFVVNAFAEKAAEAEEKAAAATAAAATTVPDIVTTMVTDDNDDLSESPSITLPPPRSPEAGPRLQLTGGPPAVIEATTAMDTREKMAKRRREVPLTRAQSLRNVDRESIASIDSFSATSIDSSDDTIVSSDIDPLLALQEGLDEIEREINDYT</sequence>
<feature type="region of interest" description="Disordered" evidence="1">
    <location>
        <begin position="455"/>
        <end position="486"/>
    </location>
</feature>
<protein>
    <submittedName>
        <fullName evidence="2">Uncharacterized protein</fullName>
    </submittedName>
</protein>
<reference evidence="2 3" key="1">
    <citation type="submission" date="2016-09" db="EMBL/GenBank/DDBJ databases">
        <title>Extensive genetic diversity and differential bi-allelic expression allows diatom success in the polar Southern Ocean.</title>
        <authorList>
            <consortium name="DOE Joint Genome Institute"/>
            <person name="Mock T."/>
            <person name="Otillar R.P."/>
            <person name="Strauss J."/>
            <person name="Dupont C."/>
            <person name="Frickenhaus S."/>
            <person name="Maumus F."/>
            <person name="Mcmullan M."/>
            <person name="Sanges R."/>
            <person name="Schmutz J."/>
            <person name="Toseland A."/>
            <person name="Valas R."/>
            <person name="Veluchamy A."/>
            <person name="Ward B.J."/>
            <person name="Allen A."/>
            <person name="Barry K."/>
            <person name="Falciatore A."/>
            <person name="Ferrante M."/>
            <person name="Fortunato A.E."/>
            <person name="Gloeckner G."/>
            <person name="Gruber A."/>
            <person name="Hipkin R."/>
            <person name="Janech M."/>
            <person name="Kroth P."/>
            <person name="Leese F."/>
            <person name="Lindquist E."/>
            <person name="Lyon B.R."/>
            <person name="Martin J."/>
            <person name="Mayer C."/>
            <person name="Parker M."/>
            <person name="Quesneville H."/>
            <person name="Raymond J."/>
            <person name="Uhlig C."/>
            <person name="Valentin K.U."/>
            <person name="Worden A.Z."/>
            <person name="Armbrust E.V."/>
            <person name="Bowler C."/>
            <person name="Green B."/>
            <person name="Moulton V."/>
            <person name="Van Oosterhout C."/>
            <person name="Grigoriev I."/>
        </authorList>
    </citation>
    <scope>NUCLEOTIDE SEQUENCE [LARGE SCALE GENOMIC DNA]</scope>
    <source>
        <strain evidence="2 3">CCMP1102</strain>
    </source>
</reference>
<dbReference type="Proteomes" id="UP000095751">
    <property type="component" value="Unassembled WGS sequence"/>
</dbReference>
<name>A0A1E7FQH3_9STRA</name>
<organism evidence="2 3">
    <name type="scientific">Fragilariopsis cylindrus CCMP1102</name>
    <dbReference type="NCBI Taxonomy" id="635003"/>
    <lineage>
        <taxon>Eukaryota</taxon>
        <taxon>Sar</taxon>
        <taxon>Stramenopiles</taxon>
        <taxon>Ochrophyta</taxon>
        <taxon>Bacillariophyta</taxon>
        <taxon>Bacillariophyceae</taxon>
        <taxon>Bacillariophycidae</taxon>
        <taxon>Bacillariales</taxon>
        <taxon>Bacillariaceae</taxon>
        <taxon>Fragilariopsis</taxon>
    </lineage>
</organism>
<dbReference type="OrthoDB" id="57091at2759"/>
<proteinExistence type="predicted"/>